<evidence type="ECO:0000256" key="1">
    <source>
        <dbReference type="ARBA" id="ARBA00001947"/>
    </source>
</evidence>
<dbReference type="NCBIfam" id="NF004036">
    <property type="entry name" value="PRK05508.1"/>
    <property type="match status" value="1"/>
</dbReference>
<dbReference type="PANTHER" id="PTHR46081:SF8">
    <property type="entry name" value="PEPTIDE METHIONINE SULFOXIDE REDUCTASE 2"/>
    <property type="match status" value="1"/>
</dbReference>
<dbReference type="InterPro" id="IPR002579">
    <property type="entry name" value="Met_Sox_Rdtase_MsrB_dom"/>
</dbReference>
<dbReference type="Pfam" id="PF01641">
    <property type="entry name" value="SelR"/>
    <property type="match status" value="1"/>
</dbReference>
<keyword evidence="5" id="KW-0560">Oxidoreductase</keyword>
<evidence type="ECO:0000256" key="2">
    <source>
        <dbReference type="ARBA" id="ARBA00012499"/>
    </source>
</evidence>
<dbReference type="InterPro" id="IPR011057">
    <property type="entry name" value="Mss4-like_sf"/>
</dbReference>
<dbReference type="EC" id="1.8.4.12" evidence="2"/>
<comment type="cofactor">
    <cofactor evidence="1">
        <name>Zn(2+)</name>
        <dbReference type="ChEBI" id="CHEBI:29105"/>
    </cofactor>
</comment>
<protein>
    <recommendedName>
        <fullName evidence="2">peptide-methionine (R)-S-oxide reductase</fullName>
        <ecNumber evidence="2">1.8.4.12</ecNumber>
    </recommendedName>
</protein>
<evidence type="ECO:0000259" key="7">
    <source>
        <dbReference type="PROSITE" id="PS51790"/>
    </source>
</evidence>
<dbReference type="SUPFAM" id="SSF51316">
    <property type="entry name" value="Mss4-like"/>
    <property type="match status" value="1"/>
</dbReference>
<dbReference type="GO" id="GO:0030091">
    <property type="term" value="P:protein repair"/>
    <property type="evidence" value="ECO:0007669"/>
    <property type="project" value="InterPro"/>
</dbReference>
<dbReference type="GO" id="GO:0033743">
    <property type="term" value="F:peptide-methionine (R)-S-oxide reductase activity"/>
    <property type="evidence" value="ECO:0007669"/>
    <property type="project" value="UniProtKB-EC"/>
</dbReference>
<gene>
    <name evidence="8" type="primary">msrB</name>
    <name evidence="8" type="ORF">COT80_02885</name>
</gene>
<evidence type="ECO:0000256" key="3">
    <source>
        <dbReference type="ARBA" id="ARBA00022723"/>
    </source>
</evidence>
<evidence type="ECO:0000256" key="4">
    <source>
        <dbReference type="ARBA" id="ARBA00022833"/>
    </source>
</evidence>
<name>A0A2H0W525_9BACT</name>
<dbReference type="EMBL" id="PEZY01000012">
    <property type="protein sequence ID" value="PIS05691.1"/>
    <property type="molecule type" value="Genomic_DNA"/>
</dbReference>
<accession>A0A2H0W525</accession>
<reference evidence="9" key="1">
    <citation type="submission" date="2017-09" db="EMBL/GenBank/DDBJ databases">
        <title>Depth-based differentiation of microbial function through sediment-hosted aquifers and enrichment of novel symbionts in the deep terrestrial subsurface.</title>
        <authorList>
            <person name="Probst A.J."/>
            <person name="Ladd B."/>
            <person name="Jarett J.K."/>
            <person name="Geller-Mcgrath D.E."/>
            <person name="Sieber C.M.K."/>
            <person name="Emerson J.B."/>
            <person name="Anantharaman K."/>
            <person name="Thomas B.C."/>
            <person name="Malmstrom R."/>
            <person name="Stieglmeier M."/>
            <person name="Klingl A."/>
            <person name="Woyke T."/>
            <person name="Ryan C.M."/>
            <person name="Banfield J.F."/>
        </authorList>
    </citation>
    <scope>NUCLEOTIDE SEQUENCE [LARGE SCALE GENOMIC DNA]</scope>
</reference>
<evidence type="ECO:0000313" key="9">
    <source>
        <dbReference type="Proteomes" id="UP000229056"/>
    </source>
</evidence>
<sequence>MAYTKLTPEEERVILHKGTETPFSGEYEKHSEQGIYICKQCGAELFKSDDKFDAHCGWPSFDDEISGAILKTPDADGSRTEIQCAKCQGHLGHVFTGENMTEKNKRYCVNSISLKFNAVK</sequence>
<evidence type="ECO:0000256" key="6">
    <source>
        <dbReference type="ARBA" id="ARBA00048488"/>
    </source>
</evidence>
<organism evidence="8 9">
    <name type="scientific">Candidatus Buchananbacteria bacterium CG10_big_fil_rev_8_21_14_0_10_33_19</name>
    <dbReference type="NCBI Taxonomy" id="1974525"/>
    <lineage>
        <taxon>Bacteria</taxon>
        <taxon>Candidatus Buchananiibacteriota</taxon>
    </lineage>
</organism>
<keyword evidence="3" id="KW-0479">Metal-binding</keyword>
<keyword evidence="4" id="KW-0862">Zinc</keyword>
<dbReference type="NCBIfam" id="TIGR00357">
    <property type="entry name" value="peptide-methionine (R)-S-oxide reductase MsrB"/>
    <property type="match status" value="1"/>
</dbReference>
<evidence type="ECO:0000256" key="5">
    <source>
        <dbReference type="ARBA" id="ARBA00023002"/>
    </source>
</evidence>
<evidence type="ECO:0000313" key="8">
    <source>
        <dbReference type="EMBL" id="PIS05691.1"/>
    </source>
</evidence>
<dbReference type="Gene3D" id="2.170.150.20">
    <property type="entry name" value="Peptide methionine sulfoxide reductase"/>
    <property type="match status" value="1"/>
</dbReference>
<dbReference type="AlphaFoldDB" id="A0A2H0W525"/>
<dbReference type="PROSITE" id="PS51790">
    <property type="entry name" value="MSRB"/>
    <property type="match status" value="1"/>
</dbReference>
<dbReference type="GO" id="GO:0006979">
    <property type="term" value="P:response to oxidative stress"/>
    <property type="evidence" value="ECO:0007669"/>
    <property type="project" value="InterPro"/>
</dbReference>
<dbReference type="GO" id="GO:0046872">
    <property type="term" value="F:metal ion binding"/>
    <property type="evidence" value="ECO:0007669"/>
    <property type="project" value="UniProtKB-KW"/>
</dbReference>
<dbReference type="InterPro" id="IPR028427">
    <property type="entry name" value="Met_Sox_Rdtase_MsrB"/>
</dbReference>
<proteinExistence type="predicted"/>
<comment type="caution">
    <text evidence="8">The sequence shown here is derived from an EMBL/GenBank/DDBJ whole genome shotgun (WGS) entry which is preliminary data.</text>
</comment>
<comment type="catalytic activity">
    <reaction evidence="6">
        <text>L-methionyl-[protein] + [thioredoxin]-disulfide + H2O = L-methionyl-(R)-S-oxide-[protein] + [thioredoxin]-dithiol</text>
        <dbReference type="Rhea" id="RHEA:24164"/>
        <dbReference type="Rhea" id="RHEA-COMP:10698"/>
        <dbReference type="Rhea" id="RHEA-COMP:10700"/>
        <dbReference type="Rhea" id="RHEA-COMP:12313"/>
        <dbReference type="Rhea" id="RHEA-COMP:12314"/>
        <dbReference type="ChEBI" id="CHEBI:15377"/>
        <dbReference type="ChEBI" id="CHEBI:16044"/>
        <dbReference type="ChEBI" id="CHEBI:29950"/>
        <dbReference type="ChEBI" id="CHEBI:45764"/>
        <dbReference type="ChEBI" id="CHEBI:50058"/>
        <dbReference type="EC" id="1.8.4.12"/>
    </reaction>
</comment>
<dbReference type="Proteomes" id="UP000229056">
    <property type="component" value="Unassembled WGS sequence"/>
</dbReference>
<dbReference type="PANTHER" id="PTHR46081">
    <property type="entry name" value="PEPTIDE METHIONINE SULFOXIDE REDUCTASE 2"/>
    <property type="match status" value="1"/>
</dbReference>
<feature type="domain" description="MsrB" evidence="7">
    <location>
        <begin position="1"/>
        <end position="119"/>
    </location>
</feature>